<dbReference type="RefSeq" id="WP_219287656.1">
    <property type="nucleotide sequence ID" value="NZ_RPHB01000003.1"/>
</dbReference>
<gene>
    <name evidence="2" type="ORF">EGN73_06090</name>
</gene>
<keyword evidence="1" id="KW-0472">Membrane</keyword>
<protein>
    <submittedName>
        <fullName evidence="2">Uncharacterized protein</fullName>
    </submittedName>
</protein>
<evidence type="ECO:0000313" key="3">
    <source>
        <dbReference type="Proteomes" id="UP000727490"/>
    </source>
</evidence>
<organism evidence="2 3">
    <name type="scientific">Arthrospiribacter ruber</name>
    <dbReference type="NCBI Taxonomy" id="2487934"/>
    <lineage>
        <taxon>Bacteria</taxon>
        <taxon>Pseudomonadati</taxon>
        <taxon>Bacteroidota</taxon>
        <taxon>Cytophagia</taxon>
        <taxon>Cytophagales</taxon>
        <taxon>Cyclobacteriaceae</taxon>
        <taxon>Arthrospiribacter</taxon>
    </lineage>
</organism>
<dbReference type="Proteomes" id="UP000727490">
    <property type="component" value="Unassembled WGS sequence"/>
</dbReference>
<evidence type="ECO:0000256" key="1">
    <source>
        <dbReference type="SAM" id="Phobius"/>
    </source>
</evidence>
<comment type="caution">
    <text evidence="2">The sequence shown here is derived from an EMBL/GenBank/DDBJ whole genome shotgun (WGS) entry which is preliminary data.</text>
</comment>
<sequence length="59" mass="6183">MNKLKKNTIIILAILMIISGVIIRILTPPGTELIGFLTGAMFGGGAGLLVVQLFGNKNS</sequence>
<accession>A0A951MCC9</accession>
<keyword evidence="3" id="KW-1185">Reference proteome</keyword>
<proteinExistence type="predicted"/>
<evidence type="ECO:0000313" key="2">
    <source>
        <dbReference type="EMBL" id="MBW3467382.1"/>
    </source>
</evidence>
<dbReference type="AlphaFoldDB" id="A0A951MCC9"/>
<feature type="transmembrane region" description="Helical" evidence="1">
    <location>
        <begin position="7"/>
        <end position="27"/>
    </location>
</feature>
<keyword evidence="1" id="KW-0812">Transmembrane</keyword>
<reference evidence="2 3" key="1">
    <citation type="journal article" date="2020" name="Syst. Appl. Microbiol.">
        <title>Arthrospiribacter ruber gen. nov., sp. nov., a novel bacterium isolated from Arthrospira cultures.</title>
        <authorList>
            <person name="Waleron M."/>
            <person name="Misztak A."/>
            <person name="Waleron M.M."/>
            <person name="Furmaniak M."/>
            <person name="Mrozik A."/>
            <person name="Waleron K."/>
        </authorList>
    </citation>
    <scope>NUCLEOTIDE SEQUENCE [LARGE SCALE GENOMIC DNA]</scope>
    <source>
        <strain evidence="2 3">DPMB0001</strain>
    </source>
</reference>
<dbReference type="EMBL" id="RPHB01000003">
    <property type="protein sequence ID" value="MBW3467382.1"/>
    <property type="molecule type" value="Genomic_DNA"/>
</dbReference>
<keyword evidence="1" id="KW-1133">Transmembrane helix</keyword>
<feature type="transmembrane region" description="Helical" evidence="1">
    <location>
        <begin position="33"/>
        <end position="54"/>
    </location>
</feature>
<name>A0A951MCC9_9BACT</name>